<evidence type="ECO:0000313" key="4">
    <source>
        <dbReference type="EMBL" id="CAL1571866.1"/>
    </source>
</evidence>
<dbReference type="GO" id="GO:0004222">
    <property type="term" value="F:metalloendopeptidase activity"/>
    <property type="evidence" value="ECO:0007669"/>
    <property type="project" value="TreeGrafter"/>
</dbReference>
<feature type="domain" description="Peptidoglycan binding-like" evidence="3">
    <location>
        <begin position="42"/>
        <end position="87"/>
    </location>
</feature>
<keyword evidence="1" id="KW-0378">Hydrolase</keyword>
<protein>
    <recommendedName>
        <fullName evidence="3">Peptidoglycan binding-like domain-containing protein</fullName>
    </recommendedName>
</protein>
<dbReference type="Gene3D" id="1.10.101.10">
    <property type="entry name" value="PGBD-like superfamily/PGBD"/>
    <property type="match status" value="1"/>
</dbReference>
<dbReference type="PANTHER" id="PTHR10201:SF298">
    <property type="entry name" value="MATRIX METALLOPROTEINASE-28"/>
    <property type="match status" value="1"/>
</dbReference>
<dbReference type="PANTHER" id="PTHR10201">
    <property type="entry name" value="MATRIX METALLOPROTEINASE"/>
    <property type="match status" value="1"/>
</dbReference>
<dbReference type="AlphaFoldDB" id="A0AAV2J628"/>
<dbReference type="InterPro" id="IPR002477">
    <property type="entry name" value="Peptidoglycan-bd-like"/>
</dbReference>
<dbReference type="EMBL" id="OZ035832">
    <property type="protein sequence ID" value="CAL1571866.1"/>
    <property type="molecule type" value="Genomic_DNA"/>
</dbReference>
<sequence>MRAAAVGPGAACVRPLLPLLLLLLALTSRTLWASPLDPEVFLEKYGYLHEDEHIHNAVEMQTALREFQWLSRLPVTGRLDSATLRRMAEPRCGVSDEGSHQVWAERIDAVFTGKRAALRENRRRKRSSTPGTGLPQTDMTALFGLVWRGNLVMRLVLWEGPSL</sequence>
<dbReference type="GO" id="GO:0030198">
    <property type="term" value="P:extracellular matrix organization"/>
    <property type="evidence" value="ECO:0007669"/>
    <property type="project" value="TreeGrafter"/>
</dbReference>
<organism evidence="4 5">
    <name type="scientific">Knipowitschia caucasica</name>
    <name type="common">Caucasian dwarf goby</name>
    <name type="synonym">Pomatoschistus caucasicus</name>
    <dbReference type="NCBI Taxonomy" id="637954"/>
    <lineage>
        <taxon>Eukaryota</taxon>
        <taxon>Metazoa</taxon>
        <taxon>Chordata</taxon>
        <taxon>Craniata</taxon>
        <taxon>Vertebrata</taxon>
        <taxon>Euteleostomi</taxon>
        <taxon>Actinopterygii</taxon>
        <taxon>Neopterygii</taxon>
        <taxon>Teleostei</taxon>
        <taxon>Neoteleostei</taxon>
        <taxon>Acanthomorphata</taxon>
        <taxon>Gobiaria</taxon>
        <taxon>Gobiiformes</taxon>
        <taxon>Gobioidei</taxon>
        <taxon>Gobiidae</taxon>
        <taxon>Gobiinae</taxon>
        <taxon>Knipowitschia</taxon>
    </lineage>
</organism>
<gene>
    <name evidence="4" type="ORF">KC01_LOCUS3938</name>
</gene>
<evidence type="ECO:0000256" key="2">
    <source>
        <dbReference type="SAM" id="SignalP"/>
    </source>
</evidence>
<keyword evidence="1" id="KW-0645">Protease</keyword>
<dbReference type="InterPro" id="IPR036366">
    <property type="entry name" value="PGBDSf"/>
</dbReference>
<feature type="signal peptide" evidence="2">
    <location>
        <begin position="1"/>
        <end position="33"/>
    </location>
</feature>
<name>A0AAV2J628_KNICA</name>
<evidence type="ECO:0000259" key="3">
    <source>
        <dbReference type="Pfam" id="PF01471"/>
    </source>
</evidence>
<proteinExistence type="predicted"/>
<evidence type="ECO:0000313" key="5">
    <source>
        <dbReference type="Proteomes" id="UP001497482"/>
    </source>
</evidence>
<dbReference type="Proteomes" id="UP001497482">
    <property type="component" value="Chromosome 10"/>
</dbReference>
<reference evidence="4 5" key="1">
    <citation type="submission" date="2024-04" db="EMBL/GenBank/DDBJ databases">
        <authorList>
            <person name="Waldvogel A.-M."/>
            <person name="Schoenle A."/>
        </authorList>
    </citation>
    <scope>NUCLEOTIDE SEQUENCE [LARGE SCALE GENOMIC DNA]</scope>
</reference>
<dbReference type="SUPFAM" id="SSF47090">
    <property type="entry name" value="PGBD-like"/>
    <property type="match status" value="1"/>
</dbReference>
<feature type="chain" id="PRO_5043461019" description="Peptidoglycan binding-like domain-containing protein" evidence="2">
    <location>
        <begin position="34"/>
        <end position="163"/>
    </location>
</feature>
<evidence type="ECO:0000256" key="1">
    <source>
        <dbReference type="ARBA" id="ARBA00023049"/>
    </source>
</evidence>
<dbReference type="GO" id="GO:0030574">
    <property type="term" value="P:collagen catabolic process"/>
    <property type="evidence" value="ECO:0007669"/>
    <property type="project" value="TreeGrafter"/>
</dbReference>
<dbReference type="InterPro" id="IPR036365">
    <property type="entry name" value="PGBD-like_sf"/>
</dbReference>
<keyword evidence="1" id="KW-0482">Metalloprotease</keyword>
<keyword evidence="2" id="KW-0732">Signal</keyword>
<accession>A0AAV2J628</accession>
<keyword evidence="5" id="KW-1185">Reference proteome</keyword>
<dbReference type="GO" id="GO:0005615">
    <property type="term" value="C:extracellular space"/>
    <property type="evidence" value="ECO:0007669"/>
    <property type="project" value="TreeGrafter"/>
</dbReference>
<dbReference type="Pfam" id="PF01471">
    <property type="entry name" value="PG_binding_1"/>
    <property type="match status" value="1"/>
</dbReference>